<reference evidence="1 2" key="1">
    <citation type="submission" date="2019-08" db="EMBL/GenBank/DDBJ databases">
        <title>The genome of the soybean aphid Biotype 1, its phylome, world population structure and adaptation to the North American continent.</title>
        <authorList>
            <person name="Giordano R."/>
            <person name="Donthu R.K."/>
            <person name="Hernandez A.G."/>
            <person name="Wright C.L."/>
            <person name="Zimin A.V."/>
        </authorList>
    </citation>
    <scope>NUCLEOTIDE SEQUENCE [LARGE SCALE GENOMIC DNA]</scope>
    <source>
        <tissue evidence="1">Whole aphids</tissue>
    </source>
</reference>
<dbReference type="EMBL" id="VYZN01000054">
    <property type="protein sequence ID" value="KAE9527018.1"/>
    <property type="molecule type" value="Genomic_DNA"/>
</dbReference>
<dbReference type="Proteomes" id="UP000475862">
    <property type="component" value="Unassembled WGS sequence"/>
</dbReference>
<evidence type="ECO:0000313" key="2">
    <source>
        <dbReference type="Proteomes" id="UP000475862"/>
    </source>
</evidence>
<evidence type="ECO:0000313" key="1">
    <source>
        <dbReference type="EMBL" id="KAE9527018.1"/>
    </source>
</evidence>
<dbReference type="AlphaFoldDB" id="A0A6G0T6Y4"/>
<sequence>MRMCEIYLNCDITTRIIGSDTYNYLDFKYSRLMPYGNLFEQAYTVHRLPCNCTFNTRLQTDNNITDNTPYHGCEALKVKTYSFSQITYRNYSCFKDKVTILGRLFQLFEVHILPKTRRIMCKKISINSLSHKNQNINVLNTINNKKKNFSKTKLSSSFLNYYKRVRLLPSFQLSKYCLNAVGSPPSITLITYMFNKSYIHQFLNVTEQEFFFTCSINFSVTKTGCYTTSFTSILQILSPADLPADSNAGCITDVRRIAGVFELDLPVDAASDDEKIQDQKCWGLRITTNIIPIIFVTQHLEDPTVQY</sequence>
<comment type="caution">
    <text evidence="1">The sequence shown here is derived from an EMBL/GenBank/DDBJ whole genome shotgun (WGS) entry which is preliminary data.</text>
</comment>
<keyword evidence="2" id="KW-1185">Reference proteome</keyword>
<name>A0A6G0T6Y4_APHGL</name>
<organism evidence="1 2">
    <name type="scientific">Aphis glycines</name>
    <name type="common">Soybean aphid</name>
    <dbReference type="NCBI Taxonomy" id="307491"/>
    <lineage>
        <taxon>Eukaryota</taxon>
        <taxon>Metazoa</taxon>
        <taxon>Ecdysozoa</taxon>
        <taxon>Arthropoda</taxon>
        <taxon>Hexapoda</taxon>
        <taxon>Insecta</taxon>
        <taxon>Pterygota</taxon>
        <taxon>Neoptera</taxon>
        <taxon>Paraneoptera</taxon>
        <taxon>Hemiptera</taxon>
        <taxon>Sternorrhyncha</taxon>
        <taxon>Aphidomorpha</taxon>
        <taxon>Aphidoidea</taxon>
        <taxon>Aphididae</taxon>
        <taxon>Aphidini</taxon>
        <taxon>Aphis</taxon>
        <taxon>Aphis</taxon>
    </lineage>
</organism>
<accession>A0A6G0T6Y4</accession>
<protein>
    <submittedName>
        <fullName evidence="1">Uncharacterized protein</fullName>
    </submittedName>
</protein>
<gene>
    <name evidence="1" type="ORF">AGLY_013666</name>
</gene>
<proteinExistence type="predicted"/>